<gene>
    <name evidence="7" type="ORF">FOB60_000316</name>
</gene>
<dbReference type="OrthoDB" id="439943at2759"/>
<organism evidence="7 8">
    <name type="scientific">Candida parapsilosis</name>
    <name type="common">Yeast</name>
    <dbReference type="NCBI Taxonomy" id="5480"/>
    <lineage>
        <taxon>Eukaryota</taxon>
        <taxon>Fungi</taxon>
        <taxon>Dikarya</taxon>
        <taxon>Ascomycota</taxon>
        <taxon>Saccharomycotina</taxon>
        <taxon>Pichiomycetes</taxon>
        <taxon>Debaryomycetaceae</taxon>
        <taxon>Candida/Lodderomyces clade</taxon>
        <taxon>Candida</taxon>
    </lineage>
</organism>
<accession>A0A8X7NSB1</accession>
<dbReference type="EMBL" id="JABWAB010000001">
    <property type="protein sequence ID" value="KAF6058734.1"/>
    <property type="molecule type" value="Genomic_DNA"/>
</dbReference>
<dbReference type="SUPFAM" id="SSF53448">
    <property type="entry name" value="Nucleotide-diphospho-sugar transferases"/>
    <property type="match status" value="1"/>
</dbReference>
<dbReference type="InterPro" id="IPR029044">
    <property type="entry name" value="Nucleotide-diphossugar_trans"/>
</dbReference>
<evidence type="ECO:0000256" key="5">
    <source>
        <dbReference type="ARBA" id="ARBA00022968"/>
    </source>
</evidence>
<dbReference type="GO" id="GO:0000032">
    <property type="term" value="P:cell wall mannoprotein biosynthetic process"/>
    <property type="evidence" value="ECO:0007669"/>
    <property type="project" value="TreeGrafter"/>
</dbReference>
<keyword evidence="5" id="KW-0812">Transmembrane</keyword>
<dbReference type="Gene3D" id="3.90.550.10">
    <property type="entry name" value="Spore Coat Polysaccharide Biosynthesis Protein SpsA, Chain A"/>
    <property type="match status" value="1"/>
</dbReference>
<keyword evidence="5" id="KW-0735">Signal-anchor</keyword>
<dbReference type="InterPro" id="IPR002685">
    <property type="entry name" value="Glyco_trans_15"/>
</dbReference>
<dbReference type="PANTHER" id="PTHR31121:SF2">
    <property type="entry name" value="MANNOSYLTRANSFERASE KTR5-RELATED"/>
    <property type="match status" value="1"/>
</dbReference>
<evidence type="ECO:0000256" key="4">
    <source>
        <dbReference type="ARBA" id="ARBA00022679"/>
    </source>
</evidence>
<dbReference type="PIRSF" id="PIRSF018153">
    <property type="entry name" value="Glyco_trans_15"/>
    <property type="match status" value="1"/>
</dbReference>
<evidence type="ECO:0000256" key="6">
    <source>
        <dbReference type="PIRSR" id="PIRSR018153-1"/>
    </source>
</evidence>
<reference evidence="7" key="1">
    <citation type="submission" date="2020-03" db="EMBL/GenBank/DDBJ databases">
        <title>FDA dAtabase for Regulatory Grade micrObial Sequences (FDA-ARGOS): Supporting development and validation of Infectious Disease Dx tests.</title>
        <authorList>
            <person name="Campos J."/>
            <person name="Goldberg B."/>
            <person name="Tallon L."/>
            <person name="Sadzewicz L."/>
            <person name="Vavikolanu K."/>
            <person name="Mehta A."/>
            <person name="Aluvathingal J."/>
            <person name="Nadendla S."/>
            <person name="Nandy P."/>
            <person name="Geyer C."/>
            <person name="Yan Y."/>
            <person name="Sichtig H."/>
        </authorList>
    </citation>
    <scope>NUCLEOTIDE SEQUENCE [LARGE SCALE GENOMIC DNA]</scope>
    <source>
        <strain evidence="7">FDAARGOS_652</strain>
    </source>
</reference>
<keyword evidence="4" id="KW-0808">Transferase</keyword>
<dbReference type="GO" id="GO:0016020">
    <property type="term" value="C:membrane"/>
    <property type="evidence" value="ECO:0007669"/>
    <property type="project" value="UniProtKB-SubCell"/>
</dbReference>
<evidence type="ECO:0000313" key="7">
    <source>
        <dbReference type="EMBL" id="KAF6058734.1"/>
    </source>
</evidence>
<proteinExistence type="inferred from homology"/>
<evidence type="ECO:0000256" key="3">
    <source>
        <dbReference type="ARBA" id="ARBA00022676"/>
    </source>
</evidence>
<comment type="subcellular location">
    <subcellularLocation>
        <location evidence="1">Membrane</location>
        <topology evidence="1">Single-pass type II membrane protein</topology>
    </subcellularLocation>
</comment>
<comment type="similarity">
    <text evidence="2">Belongs to the glycosyltransferase 15 family.</text>
</comment>
<dbReference type="GO" id="GO:0006487">
    <property type="term" value="P:protein N-linked glycosylation"/>
    <property type="evidence" value="ECO:0007669"/>
    <property type="project" value="TreeGrafter"/>
</dbReference>
<dbReference type="Proteomes" id="UP000590412">
    <property type="component" value="Unassembled WGS sequence"/>
</dbReference>
<evidence type="ECO:0000256" key="1">
    <source>
        <dbReference type="ARBA" id="ARBA00004606"/>
    </source>
</evidence>
<evidence type="ECO:0000256" key="2">
    <source>
        <dbReference type="ARBA" id="ARBA00007677"/>
    </source>
</evidence>
<dbReference type="GO" id="GO:0000026">
    <property type="term" value="F:alpha-1,2-mannosyltransferase activity"/>
    <property type="evidence" value="ECO:0007669"/>
    <property type="project" value="TreeGrafter"/>
</dbReference>
<protein>
    <submittedName>
        <fullName evidence="7">Glycolipid 2-alpha-mannosyltransferase family protein</fullName>
    </submittedName>
</protein>
<feature type="active site" description="Nucleophile" evidence="6">
    <location>
        <position position="369"/>
    </location>
</feature>
<dbReference type="Pfam" id="PF01793">
    <property type="entry name" value="Glyco_transf_15"/>
    <property type="match status" value="2"/>
</dbReference>
<comment type="caution">
    <text evidence="7">The sequence shown here is derived from an EMBL/GenBank/DDBJ whole genome shotgun (WGS) entry which is preliminary data.</text>
</comment>
<keyword evidence="3" id="KW-0328">Glycosyltransferase</keyword>
<evidence type="ECO:0000313" key="8">
    <source>
        <dbReference type="Proteomes" id="UP000590412"/>
    </source>
</evidence>
<dbReference type="GO" id="GO:0005794">
    <property type="term" value="C:Golgi apparatus"/>
    <property type="evidence" value="ECO:0007669"/>
    <property type="project" value="TreeGrafter"/>
</dbReference>
<dbReference type="PANTHER" id="PTHR31121">
    <property type="entry name" value="ALPHA-1,2 MANNOSYLTRANSFERASE KTR1"/>
    <property type="match status" value="1"/>
</dbReference>
<dbReference type="AlphaFoldDB" id="A0A8X7NSB1"/>
<name>A0A8X7NSB1_CANPA</name>
<sequence>MSFNKLRAFLLRSRKSNTVLLSTLFIFLVILLFKDHLLPNNDPYWINFKITNPPKKESLTELSQQKLDTKIDSPFQYGCAAVPNGDQPRANAAFIMLCRNSELEGVIASIKSMERHFNQWYNYPWIFLNNEEFSPEFKYAVGNHTNAKVSFGKIAMEDWDFPSDIPEAELNEWIESQGDRELLYGNLKSYHKMCRFYSGKFYLHPLVNQLDWYWRVEPNVEFYCDLTYDPFIEMEKRGKKYGFNVMIYDLYYSIPGLFRHVQNFIKKHEIKVKSSWKLFVLNSKWLDGEDELGVYDGIHNSHELVVEIQDQIYLQKFIHEVKGKTEDVFTKNPYLTRRILQKSKQMPKLHEDRTNNEDYNLCHFWSNFEIARVDLFTSPEYQQFYQHLESAGGFYKERWGDAPVHSLAIGMFLDLNEVHYFRDIGYRHEIFAHCPANAPEHQLEYVANANYAAFADPQEAAVVVSPDKPRYNGVGCRCKCPKGYNDIEDSECMKKWQMYTQDDYKDPEPVNLESWKKRLTRKIKHHLIAGGSMEEDLV</sequence>